<reference evidence="2" key="1">
    <citation type="submission" date="2020-10" db="EMBL/GenBank/DDBJ databases">
        <authorList>
            <person name="Kikuchi T."/>
        </authorList>
    </citation>
    <scope>NUCLEOTIDE SEQUENCE</scope>
    <source>
        <strain evidence="2">NKZ352</strain>
    </source>
</reference>
<dbReference type="PANTHER" id="PTHR13016">
    <property type="entry name" value="AMMECR1 HOMOLOG"/>
    <property type="match status" value="1"/>
</dbReference>
<comment type="caution">
    <text evidence="2">The sequence shown here is derived from an EMBL/GenBank/DDBJ whole genome shotgun (WGS) entry which is preliminary data.</text>
</comment>
<dbReference type="OrthoDB" id="24630at2759"/>
<dbReference type="AlphaFoldDB" id="A0A8S1HTF8"/>
<organism evidence="2 3">
    <name type="scientific">Caenorhabditis auriculariae</name>
    <dbReference type="NCBI Taxonomy" id="2777116"/>
    <lineage>
        <taxon>Eukaryota</taxon>
        <taxon>Metazoa</taxon>
        <taxon>Ecdysozoa</taxon>
        <taxon>Nematoda</taxon>
        <taxon>Chromadorea</taxon>
        <taxon>Rhabditida</taxon>
        <taxon>Rhabditina</taxon>
        <taxon>Rhabditomorpha</taxon>
        <taxon>Rhabditoidea</taxon>
        <taxon>Rhabditidae</taxon>
        <taxon>Peloderinae</taxon>
        <taxon>Caenorhabditis</taxon>
    </lineage>
</organism>
<proteinExistence type="predicted"/>
<evidence type="ECO:0000259" key="1">
    <source>
        <dbReference type="PROSITE" id="PS51112"/>
    </source>
</evidence>
<accession>A0A8S1HTF8</accession>
<protein>
    <recommendedName>
        <fullName evidence="1">AMMECR1 domain-containing protein</fullName>
    </recommendedName>
</protein>
<dbReference type="InterPro" id="IPR023473">
    <property type="entry name" value="AMMECR1"/>
</dbReference>
<dbReference type="InterPro" id="IPR002733">
    <property type="entry name" value="AMMECR1_domain"/>
</dbReference>
<dbReference type="PANTHER" id="PTHR13016:SF0">
    <property type="entry name" value="AMME SYNDROME CANDIDATE GENE 1 PROTEIN"/>
    <property type="match status" value="1"/>
</dbReference>
<dbReference type="Pfam" id="PF01871">
    <property type="entry name" value="AMMECR1"/>
    <property type="match status" value="1"/>
</dbReference>
<dbReference type="EMBL" id="CAJGYM010000117">
    <property type="protein sequence ID" value="CAD6198205.1"/>
    <property type="molecule type" value="Genomic_DNA"/>
</dbReference>
<dbReference type="PROSITE" id="PS51112">
    <property type="entry name" value="AMMECR1"/>
    <property type="match status" value="1"/>
</dbReference>
<evidence type="ECO:0000313" key="2">
    <source>
        <dbReference type="EMBL" id="CAD6198205.1"/>
    </source>
</evidence>
<evidence type="ECO:0000313" key="3">
    <source>
        <dbReference type="Proteomes" id="UP000835052"/>
    </source>
</evidence>
<dbReference type="SUPFAM" id="SSF143447">
    <property type="entry name" value="AMMECR1-like"/>
    <property type="match status" value="1"/>
</dbReference>
<name>A0A8S1HTF8_9PELO</name>
<sequence>MAIATADMTVFCFDVIESKLSGRKDPPAPSSIPPVKLPLFVTWKVGSHNTLRGCIGTFSELNLQEGLRDYAKVSAFEDHRFKPIRKDEVSSLSCGVSLLINFEPALDYRDWTIGTHGVRIHFSDGRSQLSAVFLPEVAAEQGWNHLETIDALIAKAGHRGKVDENLRMSLRVVRFQSSKFVMSYAEYLQHKRDESSR</sequence>
<feature type="domain" description="AMMECR1" evidence="1">
    <location>
        <begin position="1"/>
        <end position="191"/>
    </location>
</feature>
<dbReference type="InterPro" id="IPR027485">
    <property type="entry name" value="AMMECR1_N"/>
</dbReference>
<dbReference type="NCBIfam" id="TIGR00296">
    <property type="entry name" value="TIGR00296 family protein"/>
    <property type="match status" value="1"/>
</dbReference>
<dbReference type="Gene3D" id="3.30.700.20">
    <property type="entry name" value="Hypothetical protein ph0010, domain 1"/>
    <property type="match status" value="1"/>
</dbReference>
<keyword evidence="3" id="KW-1185">Reference proteome</keyword>
<dbReference type="InterPro" id="IPR036071">
    <property type="entry name" value="AMMECR1_dom_sf"/>
</dbReference>
<dbReference type="Proteomes" id="UP000835052">
    <property type="component" value="Unassembled WGS sequence"/>
</dbReference>
<gene>
    <name evidence="2" type="ORF">CAUJ_LOCUS14111</name>
</gene>